<keyword evidence="1" id="KW-0732">Signal</keyword>
<feature type="chain" id="PRO_5029725384" evidence="1">
    <location>
        <begin position="18"/>
        <end position="121"/>
    </location>
</feature>
<sequence>MILKYLLYFTLLVCSKSTKLFLSEIGLASAKVEYIAFPGSLDNIKVNIISSTKTVVHSHQPDPPPTAGIANSVIDFTDFPSSDQFLIVLYQEQAPNTDTTYANYIKEDIIDAVVLSPIQNE</sequence>
<comment type="caution">
    <text evidence="2">The sequence shown here is derived from an EMBL/GenBank/DDBJ whole genome shotgun (WGS) entry which is preliminary data.</text>
</comment>
<organism evidence="2 3">
    <name type="scientific">Dimorphilus gyrociliatus</name>
    <dbReference type="NCBI Taxonomy" id="2664684"/>
    <lineage>
        <taxon>Eukaryota</taxon>
        <taxon>Metazoa</taxon>
        <taxon>Spiralia</taxon>
        <taxon>Lophotrochozoa</taxon>
        <taxon>Annelida</taxon>
        <taxon>Polychaeta</taxon>
        <taxon>Polychaeta incertae sedis</taxon>
        <taxon>Dinophilidae</taxon>
        <taxon>Dimorphilus</taxon>
    </lineage>
</organism>
<dbReference type="AlphaFoldDB" id="A0A7I8WFG7"/>
<accession>A0A7I8WFG7</accession>
<feature type="signal peptide" evidence="1">
    <location>
        <begin position="1"/>
        <end position="17"/>
    </location>
</feature>
<dbReference type="EMBL" id="CAJFCJ010000087">
    <property type="protein sequence ID" value="CAD5126812.1"/>
    <property type="molecule type" value="Genomic_DNA"/>
</dbReference>
<protein>
    <submittedName>
        <fullName evidence="2">DgyrCDS14846</fullName>
    </submittedName>
</protein>
<evidence type="ECO:0000313" key="2">
    <source>
        <dbReference type="EMBL" id="CAD5126812.1"/>
    </source>
</evidence>
<dbReference type="Proteomes" id="UP000549394">
    <property type="component" value="Unassembled WGS sequence"/>
</dbReference>
<gene>
    <name evidence="2" type="ORF">DGYR_LOCUS14037</name>
</gene>
<keyword evidence="3" id="KW-1185">Reference proteome</keyword>
<name>A0A7I8WFG7_9ANNE</name>
<evidence type="ECO:0000313" key="3">
    <source>
        <dbReference type="Proteomes" id="UP000549394"/>
    </source>
</evidence>
<proteinExistence type="predicted"/>
<reference evidence="2 3" key="1">
    <citation type="submission" date="2020-08" db="EMBL/GenBank/DDBJ databases">
        <authorList>
            <person name="Hejnol A."/>
        </authorList>
    </citation>
    <scope>NUCLEOTIDE SEQUENCE [LARGE SCALE GENOMIC DNA]</scope>
</reference>
<evidence type="ECO:0000256" key="1">
    <source>
        <dbReference type="SAM" id="SignalP"/>
    </source>
</evidence>